<evidence type="ECO:0000313" key="9">
    <source>
        <dbReference type="EMBL" id="MFI2231114.1"/>
    </source>
</evidence>
<feature type="transmembrane region" description="Helical" evidence="8">
    <location>
        <begin position="224"/>
        <end position="253"/>
    </location>
</feature>
<keyword evidence="7 8" id="KW-0472">Membrane</keyword>
<proteinExistence type="inferred from homology"/>
<dbReference type="RefSeq" id="WP_397062576.1">
    <property type="nucleotide sequence ID" value="NZ_JBIRYL010000002.1"/>
</dbReference>
<dbReference type="PANTHER" id="PTHR30472:SF67">
    <property type="entry name" value="PERMEASE OF ABC TRANSPORTER-RELATED"/>
    <property type="match status" value="1"/>
</dbReference>
<feature type="transmembrane region" description="Helical" evidence="8">
    <location>
        <begin position="265"/>
        <end position="287"/>
    </location>
</feature>
<comment type="subcellular location">
    <subcellularLocation>
        <location evidence="1">Cell membrane</location>
        <topology evidence="1">Multi-pass membrane protein</topology>
    </subcellularLocation>
</comment>
<evidence type="ECO:0000256" key="5">
    <source>
        <dbReference type="ARBA" id="ARBA00022692"/>
    </source>
</evidence>
<gene>
    <name evidence="9" type="ORF">ACH49Z_14810</name>
</gene>
<comment type="caution">
    <text evidence="9">The sequence shown here is derived from an EMBL/GenBank/DDBJ whole genome shotgun (WGS) entry which is preliminary data.</text>
</comment>
<evidence type="ECO:0000256" key="6">
    <source>
        <dbReference type="ARBA" id="ARBA00022989"/>
    </source>
</evidence>
<evidence type="ECO:0000313" key="10">
    <source>
        <dbReference type="Proteomes" id="UP001611494"/>
    </source>
</evidence>
<dbReference type="Proteomes" id="UP001611494">
    <property type="component" value="Unassembled WGS sequence"/>
</dbReference>
<keyword evidence="10" id="KW-1185">Reference proteome</keyword>
<name>A0ABW7VX11_9NOCA</name>
<keyword evidence="5 8" id="KW-0812">Transmembrane</keyword>
<feature type="transmembrane region" description="Helical" evidence="8">
    <location>
        <begin position="81"/>
        <end position="102"/>
    </location>
</feature>
<sequence>MAFTVTIGPAELAVGDVYAVLFEKLGVGTAAVSPIREGIVWQLRLPRTLLAAICGAGLAVCGVVMQSLLRNPLADPFVLGISSGASTGAVLVAVLGVGGGLISLSTGAFLGALVSFGLVLVVAAGAGGGTAKVILAGVAGTQLFSALTSFVVLSSADAERTRGILFWLLGSLAGASWTDVGTTAAVCAAGLVLCRWYASALDAFTFGSSTAATLGVAVGRTRTILLVITALMTAVLVSAAGAIGFIGLVLPHAARFLVGPRHSRLIPVTAVLGAILLVWVDALARTVFAPQEVPVGVVTALIGVPAFALLLFRTRSAP</sequence>
<keyword evidence="4" id="KW-1003">Cell membrane</keyword>
<dbReference type="EMBL" id="JBIRYL010000002">
    <property type="protein sequence ID" value="MFI2231114.1"/>
    <property type="molecule type" value="Genomic_DNA"/>
</dbReference>
<dbReference type="InterPro" id="IPR037294">
    <property type="entry name" value="ABC_BtuC-like"/>
</dbReference>
<feature type="transmembrane region" description="Helical" evidence="8">
    <location>
        <begin position="133"/>
        <end position="153"/>
    </location>
</feature>
<dbReference type="CDD" id="cd06550">
    <property type="entry name" value="TM_ABC_iron-siderophores_like"/>
    <property type="match status" value="1"/>
</dbReference>
<evidence type="ECO:0000256" key="1">
    <source>
        <dbReference type="ARBA" id="ARBA00004651"/>
    </source>
</evidence>
<keyword evidence="3" id="KW-0813">Transport</keyword>
<organism evidence="9 10">
    <name type="scientific">Nocardia testacea</name>
    <dbReference type="NCBI Taxonomy" id="248551"/>
    <lineage>
        <taxon>Bacteria</taxon>
        <taxon>Bacillati</taxon>
        <taxon>Actinomycetota</taxon>
        <taxon>Actinomycetes</taxon>
        <taxon>Mycobacteriales</taxon>
        <taxon>Nocardiaceae</taxon>
        <taxon>Nocardia</taxon>
    </lineage>
</organism>
<dbReference type="Pfam" id="PF01032">
    <property type="entry name" value="FecCD"/>
    <property type="match status" value="1"/>
</dbReference>
<evidence type="ECO:0000256" key="4">
    <source>
        <dbReference type="ARBA" id="ARBA00022475"/>
    </source>
</evidence>
<evidence type="ECO:0000256" key="8">
    <source>
        <dbReference type="SAM" id="Phobius"/>
    </source>
</evidence>
<evidence type="ECO:0000256" key="2">
    <source>
        <dbReference type="ARBA" id="ARBA00007935"/>
    </source>
</evidence>
<dbReference type="InterPro" id="IPR000522">
    <property type="entry name" value="ABC_transptr_permease_BtuC"/>
</dbReference>
<protein>
    <submittedName>
        <fullName evidence="9">FecCD family ABC transporter permease</fullName>
    </submittedName>
</protein>
<reference evidence="9 10" key="1">
    <citation type="submission" date="2024-10" db="EMBL/GenBank/DDBJ databases">
        <title>The Natural Products Discovery Center: Release of the First 8490 Sequenced Strains for Exploring Actinobacteria Biosynthetic Diversity.</title>
        <authorList>
            <person name="Kalkreuter E."/>
            <person name="Kautsar S.A."/>
            <person name="Yang D."/>
            <person name="Bader C.D."/>
            <person name="Teijaro C.N."/>
            <person name="Fluegel L."/>
            <person name="Davis C.M."/>
            <person name="Simpson J.R."/>
            <person name="Lauterbach L."/>
            <person name="Steele A.D."/>
            <person name="Gui C."/>
            <person name="Meng S."/>
            <person name="Li G."/>
            <person name="Viehrig K."/>
            <person name="Ye F."/>
            <person name="Su P."/>
            <person name="Kiefer A.F."/>
            <person name="Nichols A."/>
            <person name="Cepeda A.J."/>
            <person name="Yan W."/>
            <person name="Fan B."/>
            <person name="Jiang Y."/>
            <person name="Adhikari A."/>
            <person name="Zheng C.-J."/>
            <person name="Schuster L."/>
            <person name="Cowan T.M."/>
            <person name="Smanski M.J."/>
            <person name="Chevrette M.G."/>
            <person name="De Carvalho L.P.S."/>
            <person name="Shen B."/>
        </authorList>
    </citation>
    <scope>NUCLEOTIDE SEQUENCE [LARGE SCALE GENOMIC DNA]</scope>
    <source>
        <strain evidence="9 10">NPDC019377</strain>
    </source>
</reference>
<feature type="transmembrane region" description="Helical" evidence="8">
    <location>
        <begin position="109"/>
        <end position="127"/>
    </location>
</feature>
<keyword evidence="6 8" id="KW-1133">Transmembrane helix</keyword>
<feature type="transmembrane region" description="Helical" evidence="8">
    <location>
        <begin position="165"/>
        <end position="198"/>
    </location>
</feature>
<dbReference type="PANTHER" id="PTHR30472">
    <property type="entry name" value="FERRIC ENTEROBACTIN TRANSPORT SYSTEM PERMEASE PROTEIN"/>
    <property type="match status" value="1"/>
</dbReference>
<comment type="similarity">
    <text evidence="2">Belongs to the binding-protein-dependent transport system permease family. FecCD subfamily.</text>
</comment>
<evidence type="ECO:0000256" key="3">
    <source>
        <dbReference type="ARBA" id="ARBA00022448"/>
    </source>
</evidence>
<dbReference type="SUPFAM" id="SSF81345">
    <property type="entry name" value="ABC transporter involved in vitamin B12 uptake, BtuC"/>
    <property type="match status" value="1"/>
</dbReference>
<feature type="transmembrane region" description="Helical" evidence="8">
    <location>
        <begin position="293"/>
        <end position="312"/>
    </location>
</feature>
<evidence type="ECO:0000256" key="7">
    <source>
        <dbReference type="ARBA" id="ARBA00023136"/>
    </source>
</evidence>
<accession>A0ABW7VX11</accession>
<dbReference type="Gene3D" id="1.10.3470.10">
    <property type="entry name" value="ABC transporter involved in vitamin B12 uptake, BtuC"/>
    <property type="match status" value="1"/>
</dbReference>
<feature type="transmembrane region" description="Helical" evidence="8">
    <location>
        <begin position="49"/>
        <end position="69"/>
    </location>
</feature>